<dbReference type="InterPro" id="IPR014729">
    <property type="entry name" value="Rossmann-like_a/b/a_fold"/>
</dbReference>
<accession>A0ABU3CN39</accession>
<name>A0ABU3CN39_9FLAO</name>
<evidence type="ECO:0000313" key="3">
    <source>
        <dbReference type="Proteomes" id="UP001245285"/>
    </source>
</evidence>
<feature type="domain" description="UspA" evidence="1">
    <location>
        <begin position="22"/>
        <end position="140"/>
    </location>
</feature>
<dbReference type="EMBL" id="JAVRHO010000021">
    <property type="protein sequence ID" value="MDT0647777.1"/>
    <property type="molecule type" value="Genomic_DNA"/>
</dbReference>
<dbReference type="SUPFAM" id="SSF52402">
    <property type="entry name" value="Adenine nucleotide alpha hydrolases-like"/>
    <property type="match status" value="1"/>
</dbReference>
<reference evidence="2 3" key="1">
    <citation type="submission" date="2023-09" db="EMBL/GenBank/DDBJ databases">
        <authorList>
            <person name="Rey-Velasco X."/>
        </authorList>
    </citation>
    <scope>NUCLEOTIDE SEQUENCE [LARGE SCALE GENOMIC DNA]</scope>
    <source>
        <strain evidence="2 3">F260</strain>
    </source>
</reference>
<dbReference type="InterPro" id="IPR006016">
    <property type="entry name" value="UspA"/>
</dbReference>
<dbReference type="Gene3D" id="3.40.50.620">
    <property type="entry name" value="HUPs"/>
    <property type="match status" value="1"/>
</dbReference>
<keyword evidence="3" id="KW-1185">Reference proteome</keyword>
<dbReference type="Pfam" id="PF00582">
    <property type="entry name" value="Usp"/>
    <property type="match status" value="1"/>
</dbReference>
<dbReference type="RefSeq" id="WP_311495913.1">
    <property type="nucleotide sequence ID" value="NZ_JAVRHO010000021.1"/>
</dbReference>
<comment type="caution">
    <text evidence="2">The sequence shown here is derived from an EMBL/GenBank/DDBJ whole genome shotgun (WGS) entry which is preliminary data.</text>
</comment>
<dbReference type="Proteomes" id="UP001245285">
    <property type="component" value="Unassembled WGS sequence"/>
</dbReference>
<sequence length="183" mass="20982">MTSEEKFLIESNTSHHEKYFNPFDFSSVSKNALDYAVKFSRNDEDITLFLLYIVNEENKRKKPSRKFQKVISKYDIPLSAKIKTIVREGELISSILDIQEQLEVDLIIMGTKGIEENNEAITKRTSKFVQAADLSVLVVPDTANFFKLHNIILTLGMETPYSISLRSFILTTSLQKIKISKKV</sequence>
<evidence type="ECO:0000313" key="2">
    <source>
        <dbReference type="EMBL" id="MDT0647777.1"/>
    </source>
</evidence>
<evidence type="ECO:0000259" key="1">
    <source>
        <dbReference type="Pfam" id="PF00582"/>
    </source>
</evidence>
<dbReference type="CDD" id="cd00293">
    <property type="entry name" value="USP-like"/>
    <property type="match status" value="1"/>
</dbReference>
<organism evidence="2 3">
    <name type="scientific">Autumnicola lenta</name>
    <dbReference type="NCBI Taxonomy" id="3075593"/>
    <lineage>
        <taxon>Bacteria</taxon>
        <taxon>Pseudomonadati</taxon>
        <taxon>Bacteroidota</taxon>
        <taxon>Flavobacteriia</taxon>
        <taxon>Flavobacteriales</taxon>
        <taxon>Flavobacteriaceae</taxon>
        <taxon>Autumnicola</taxon>
    </lineage>
</organism>
<gene>
    <name evidence="2" type="ORF">RM545_13840</name>
</gene>
<protein>
    <submittedName>
        <fullName evidence="2">Universal stress protein</fullName>
    </submittedName>
</protein>
<proteinExistence type="predicted"/>